<dbReference type="InParanoid" id="A0A6I9SFC8"/>
<dbReference type="InterPro" id="IPR002683">
    <property type="entry name" value="PsbP_C"/>
</dbReference>
<dbReference type="SUPFAM" id="SSF55724">
    <property type="entry name" value="Mog1p/PsbP-like"/>
    <property type="match status" value="1"/>
</dbReference>
<dbReference type="Pfam" id="PF01789">
    <property type="entry name" value="PsbP"/>
    <property type="match status" value="1"/>
</dbReference>
<dbReference type="PANTHER" id="PTHR37764">
    <property type="entry name" value="KETOSE/ALDOSE ISOMERASE, PUTATIVE (MOG1/PSBP/DUF1795-LIKE PHOTOSYSTEM II REACTION CENTER PSBP FAMILY PROTEIN)-RELATED"/>
    <property type="match status" value="1"/>
</dbReference>
<protein>
    <submittedName>
        <fullName evidence="4">Uncharacterized protein LOC105060436</fullName>
    </submittedName>
</protein>
<dbReference type="InterPro" id="IPR016123">
    <property type="entry name" value="Mog1/PsbP_a/b/a-sand"/>
</dbReference>
<accession>A0A6I9SFC8</accession>
<dbReference type="Gene3D" id="3.40.1000.10">
    <property type="entry name" value="Mog1/PsbP, alpha/beta/alpha sandwich"/>
    <property type="match status" value="1"/>
</dbReference>
<dbReference type="AlphaFoldDB" id="A0A6I9SFC8"/>
<reference evidence="4" key="1">
    <citation type="submission" date="2025-08" db="UniProtKB">
        <authorList>
            <consortium name="RefSeq"/>
        </authorList>
    </citation>
    <scope>IDENTIFICATION</scope>
</reference>
<dbReference type="GO" id="GO:0019898">
    <property type="term" value="C:extrinsic component of membrane"/>
    <property type="evidence" value="ECO:0007669"/>
    <property type="project" value="InterPro"/>
</dbReference>
<proteinExistence type="predicted"/>
<evidence type="ECO:0000313" key="4">
    <source>
        <dbReference type="RefSeq" id="XP_010942430.1"/>
    </source>
</evidence>
<dbReference type="GeneID" id="105060436"/>
<feature type="region of interest" description="Disordered" evidence="1">
    <location>
        <begin position="1"/>
        <end position="25"/>
    </location>
</feature>
<name>A0A6I9SFC8_ELAGV</name>
<feature type="domain" description="PsbP C-terminal" evidence="2">
    <location>
        <begin position="131"/>
        <end position="245"/>
    </location>
</feature>
<dbReference type="GO" id="GO:0009507">
    <property type="term" value="C:chloroplast"/>
    <property type="evidence" value="ECO:0007669"/>
    <property type="project" value="TreeGrafter"/>
</dbReference>
<evidence type="ECO:0000259" key="2">
    <source>
        <dbReference type="Pfam" id="PF01789"/>
    </source>
</evidence>
<dbReference type="OrthoDB" id="1621991at2759"/>
<organism evidence="3 4">
    <name type="scientific">Elaeis guineensis var. tenera</name>
    <name type="common">Oil palm</name>
    <dbReference type="NCBI Taxonomy" id="51953"/>
    <lineage>
        <taxon>Eukaryota</taxon>
        <taxon>Viridiplantae</taxon>
        <taxon>Streptophyta</taxon>
        <taxon>Embryophyta</taxon>
        <taxon>Tracheophyta</taxon>
        <taxon>Spermatophyta</taxon>
        <taxon>Magnoliopsida</taxon>
        <taxon>Liliopsida</taxon>
        <taxon>Arecaceae</taxon>
        <taxon>Arecoideae</taxon>
        <taxon>Cocoseae</taxon>
        <taxon>Elaeidinae</taxon>
        <taxon>Elaeis</taxon>
    </lineage>
</organism>
<evidence type="ECO:0000256" key="1">
    <source>
        <dbReference type="SAM" id="MobiDB-lite"/>
    </source>
</evidence>
<dbReference type="Proteomes" id="UP000504607">
    <property type="component" value="Unplaced"/>
</dbReference>
<evidence type="ECO:0000313" key="3">
    <source>
        <dbReference type="Proteomes" id="UP000504607"/>
    </source>
</evidence>
<dbReference type="FunCoup" id="A0A6I9SFC8">
    <property type="interactions" value="2032"/>
</dbReference>
<dbReference type="GO" id="GO:0005509">
    <property type="term" value="F:calcium ion binding"/>
    <property type="evidence" value="ECO:0007669"/>
    <property type="project" value="InterPro"/>
</dbReference>
<dbReference type="RefSeq" id="XP_010942430.1">
    <property type="nucleotide sequence ID" value="XM_010944128.3"/>
</dbReference>
<dbReference type="PANTHER" id="PTHR37764:SF1">
    <property type="entry name" value="KETOSE_ALDOSE ISOMERASE, PUTATIVE (MOG1_PSBP_DUF1795-LIKE PHOTOSYSTEM II REACTION CENTER PSBP FAMILY PROTEIN)-RELATED"/>
    <property type="match status" value="1"/>
</dbReference>
<dbReference type="GO" id="GO:0009654">
    <property type="term" value="C:photosystem II oxygen evolving complex"/>
    <property type="evidence" value="ECO:0007669"/>
    <property type="project" value="InterPro"/>
</dbReference>
<keyword evidence="3" id="KW-1185">Reference proteome</keyword>
<gene>
    <name evidence="4" type="primary">LOC105060436</name>
</gene>
<dbReference type="KEGG" id="egu:105060436"/>
<sequence length="247" mass="26989">MAVHLLLSSPPKPPPQNPNRDPKFCPKTCQWPKSRREVSIQALTISIVSLTPWVSVPTALSASLETSAAPRKPSLSGISNTKSWNQFFGDGFSIRVPPLFEDIMEPEDYKAGLSYYGDKAKPKTFAARFASPDRSEVLSVVIRPSNQLKITFLEAKDITDLGTLKQAAKIFVPGGANLYSARTIKVKEDEGLRIYYFYEFGVDAQHVALVATINSGKAYIAGAAAPQTKWEDDGVKLRSAAISLSIV</sequence>
<dbReference type="GO" id="GO:0015979">
    <property type="term" value="P:photosynthesis"/>
    <property type="evidence" value="ECO:0007669"/>
    <property type="project" value="InterPro"/>
</dbReference>